<evidence type="ECO:0000313" key="2">
    <source>
        <dbReference type="EMBL" id="GCC17409.1"/>
    </source>
</evidence>
<evidence type="ECO:0000313" key="3">
    <source>
        <dbReference type="Proteomes" id="UP000287033"/>
    </source>
</evidence>
<name>A0A401RGX8_CHIPU</name>
<gene>
    <name evidence="2" type="ORF">chiPu_0020559</name>
</gene>
<keyword evidence="1" id="KW-0812">Transmembrane</keyword>
<keyword evidence="3" id="KW-1185">Reference proteome</keyword>
<proteinExistence type="predicted"/>
<keyword evidence="1" id="KW-1133">Transmembrane helix</keyword>
<keyword evidence="1" id="KW-0472">Membrane</keyword>
<accession>A0A401RGX8</accession>
<comment type="caution">
    <text evidence="2">The sequence shown here is derived from an EMBL/GenBank/DDBJ whole genome shotgun (WGS) entry which is preliminary data.</text>
</comment>
<sequence length="137" mass="15842">MAAMRQYFWLWLGLSIIILNIVAALIFYLICRRLGYYRGKMKIKKFFSVRSQTNMSQLNTCPGHTQSNAYQLENTDDEDNTVNKSLSVDNISHSYEIPPEFEKISNSGYIDVHPEDNESYDDVIAPGWVDEDYDDIA</sequence>
<organism evidence="2 3">
    <name type="scientific">Chiloscyllium punctatum</name>
    <name type="common">Brownbanded bambooshark</name>
    <name type="synonym">Hemiscyllium punctatum</name>
    <dbReference type="NCBI Taxonomy" id="137246"/>
    <lineage>
        <taxon>Eukaryota</taxon>
        <taxon>Metazoa</taxon>
        <taxon>Chordata</taxon>
        <taxon>Craniata</taxon>
        <taxon>Vertebrata</taxon>
        <taxon>Chondrichthyes</taxon>
        <taxon>Elasmobranchii</taxon>
        <taxon>Galeomorphii</taxon>
        <taxon>Galeoidea</taxon>
        <taxon>Orectolobiformes</taxon>
        <taxon>Hemiscylliidae</taxon>
        <taxon>Chiloscyllium</taxon>
    </lineage>
</organism>
<protein>
    <recommendedName>
        <fullName evidence="4">SLP adapter and CSK-interacting membrane protein</fullName>
    </recommendedName>
</protein>
<evidence type="ECO:0000256" key="1">
    <source>
        <dbReference type="SAM" id="Phobius"/>
    </source>
</evidence>
<dbReference type="AlphaFoldDB" id="A0A401RGX8"/>
<dbReference type="OrthoDB" id="10465535at2759"/>
<dbReference type="Proteomes" id="UP000287033">
    <property type="component" value="Unassembled WGS sequence"/>
</dbReference>
<reference evidence="2 3" key="1">
    <citation type="journal article" date="2018" name="Nat. Ecol. Evol.">
        <title>Shark genomes provide insights into elasmobranch evolution and the origin of vertebrates.</title>
        <authorList>
            <person name="Hara Y"/>
            <person name="Yamaguchi K"/>
            <person name="Onimaru K"/>
            <person name="Kadota M"/>
            <person name="Koyanagi M"/>
            <person name="Keeley SD"/>
            <person name="Tatsumi K"/>
            <person name="Tanaka K"/>
            <person name="Motone F"/>
            <person name="Kageyama Y"/>
            <person name="Nozu R"/>
            <person name="Adachi N"/>
            <person name="Nishimura O"/>
            <person name="Nakagawa R"/>
            <person name="Tanegashima C"/>
            <person name="Kiyatake I"/>
            <person name="Matsumoto R"/>
            <person name="Murakumo K"/>
            <person name="Nishida K"/>
            <person name="Terakita A"/>
            <person name="Kuratani S"/>
            <person name="Sato K"/>
            <person name="Hyodo S Kuraku.S."/>
        </authorList>
    </citation>
    <scope>NUCLEOTIDE SEQUENCE [LARGE SCALE GENOMIC DNA]</scope>
</reference>
<dbReference type="EMBL" id="BEZZ01002704">
    <property type="protein sequence ID" value="GCC17409.1"/>
    <property type="molecule type" value="Genomic_DNA"/>
</dbReference>
<evidence type="ECO:0008006" key="4">
    <source>
        <dbReference type="Google" id="ProtNLM"/>
    </source>
</evidence>
<feature type="transmembrane region" description="Helical" evidence="1">
    <location>
        <begin position="6"/>
        <end position="31"/>
    </location>
</feature>